<dbReference type="Pfam" id="PF02910">
    <property type="entry name" value="Succ_DH_flav_C"/>
    <property type="match status" value="1"/>
</dbReference>
<evidence type="ECO:0000256" key="3">
    <source>
        <dbReference type="ARBA" id="ARBA00008562"/>
    </source>
</evidence>
<accession>A0A0M5JLM2</accession>
<gene>
    <name evidence="15" type="ORF">AM592_09660</name>
</gene>
<evidence type="ECO:0000256" key="11">
    <source>
        <dbReference type="NCBIfam" id="TIGR00551"/>
    </source>
</evidence>
<dbReference type="InterPro" id="IPR027477">
    <property type="entry name" value="Succ_DH/fumarate_Rdtase_cat_sf"/>
</dbReference>
<dbReference type="GO" id="GO:0033765">
    <property type="term" value="F:steroid dehydrogenase activity, acting on the CH-CH group of donors"/>
    <property type="evidence" value="ECO:0007669"/>
    <property type="project" value="UniProtKB-ARBA"/>
</dbReference>
<keyword evidence="9 12" id="KW-0560">Oxidoreductase</keyword>
<dbReference type="AlphaFoldDB" id="A0A0M5JLM2"/>
<reference evidence="16" key="1">
    <citation type="submission" date="2015-08" db="EMBL/GenBank/DDBJ databases">
        <title>Genome sequencing project for genomic taxonomy and phylogenomics of Bacillus-like bacteria.</title>
        <authorList>
            <person name="Liu B."/>
            <person name="Wang J."/>
            <person name="Zhu Y."/>
            <person name="Liu G."/>
            <person name="Chen Q."/>
            <person name="Chen Z."/>
            <person name="Lan J."/>
            <person name="Che J."/>
            <person name="Ge C."/>
            <person name="Shi H."/>
            <person name="Pan Z."/>
            <person name="Liu X."/>
        </authorList>
    </citation>
    <scope>NUCLEOTIDE SEQUENCE [LARGE SCALE GENOMIC DNA]</scope>
    <source>
        <strain evidence="16">FJAT-4402</strain>
    </source>
</reference>
<dbReference type="Proteomes" id="UP000067625">
    <property type="component" value="Chromosome"/>
</dbReference>
<evidence type="ECO:0000256" key="10">
    <source>
        <dbReference type="ARBA" id="ARBA00048305"/>
    </source>
</evidence>
<dbReference type="InterPro" id="IPR015939">
    <property type="entry name" value="Fum_Rdtase/Succ_DH_flav-like_C"/>
</dbReference>
<dbReference type="Gene3D" id="1.20.58.100">
    <property type="entry name" value="Fumarate reductase/succinate dehydrogenase flavoprotein-like, C-terminal domain"/>
    <property type="match status" value="1"/>
</dbReference>
<keyword evidence="16" id="KW-1185">Reference proteome</keyword>
<dbReference type="PANTHER" id="PTHR42716:SF2">
    <property type="entry name" value="L-ASPARTATE OXIDASE, CHLOROPLASTIC"/>
    <property type="match status" value="1"/>
</dbReference>
<comment type="pathway">
    <text evidence="2 12">Cofactor biosynthesis; NAD(+) biosynthesis; iminoaspartate from L-aspartate (oxidase route): step 1/1.</text>
</comment>
<comment type="function">
    <text evidence="12">Catalyzes the oxidation of L-aspartate to iminoaspartate.</text>
</comment>
<evidence type="ECO:0000256" key="12">
    <source>
        <dbReference type="RuleBase" id="RU362049"/>
    </source>
</evidence>
<dbReference type="PROSITE" id="PS51257">
    <property type="entry name" value="PROKAR_LIPOPROTEIN"/>
    <property type="match status" value="1"/>
</dbReference>
<protein>
    <recommendedName>
        <fullName evidence="5 11">L-aspartate oxidase</fullName>
        <ecNumber evidence="4 11">1.4.3.16</ecNumber>
    </recommendedName>
</protein>
<dbReference type="PANTHER" id="PTHR42716">
    <property type="entry name" value="L-ASPARTATE OXIDASE"/>
    <property type="match status" value="1"/>
</dbReference>
<evidence type="ECO:0000256" key="9">
    <source>
        <dbReference type="ARBA" id="ARBA00023002"/>
    </source>
</evidence>
<sequence length="519" mass="56885">MSKPTTILIGSGIAALSCAATMPPTHKLLLITKQNTHDSNSILAQGGIAAAIDREDSTRSHINDTLVAGAGHNDEIVVKEAIEEGKDIIQKMITSGFPFDRDVHGTIDLGKEGAHSQNRIVHAGSDATGEVLIRHFLFNHPDLEIAEHETAVELVVSEGECAGVVTKQKDGKIIFRKADHVVLATGGCGNLYTFHSNQPTVTGDGLSLAYRAGARLTDMEFLQFHPTMLVKTGKCFGLISEAVRGEGAQLVDESGREIMNGVHPQRDLASRDIVARQLFKEQQKGHQIFLDIRGIPHFSDRFPTISRLCEKAGVSIKEGKIPVSPGMHFLMGGVEVNRWGETNIKRLFAIGEVSCTGLHGANRLASNSLLEGLVFGKRAAEKISNDFSTAPSVPERKDIIFDVPQLDIPRLKEIMTAFVGIVRSKHELEVAAKWLDGMSTKPIHVKNITNDELETFHLYETAKRITASALAREESRGAHFREDYKQTDPDWAGKKIIHEKGKLFTEQREGEEAACSIFK</sequence>
<dbReference type="InterPro" id="IPR036188">
    <property type="entry name" value="FAD/NAD-bd_sf"/>
</dbReference>
<dbReference type="GO" id="GO:0008734">
    <property type="term" value="F:L-aspartate oxidase activity"/>
    <property type="evidence" value="ECO:0007669"/>
    <property type="project" value="UniProtKB-UniRule"/>
</dbReference>
<organism evidence="15 16">
    <name type="scientific">Bacillus gobiensis</name>
    <dbReference type="NCBI Taxonomy" id="1441095"/>
    <lineage>
        <taxon>Bacteria</taxon>
        <taxon>Bacillati</taxon>
        <taxon>Bacillota</taxon>
        <taxon>Bacilli</taxon>
        <taxon>Bacillales</taxon>
        <taxon>Bacillaceae</taxon>
        <taxon>Bacillus</taxon>
    </lineage>
</organism>
<evidence type="ECO:0000256" key="5">
    <source>
        <dbReference type="ARBA" id="ARBA00021901"/>
    </source>
</evidence>
<evidence type="ECO:0000313" key="15">
    <source>
        <dbReference type="EMBL" id="ALC81839.1"/>
    </source>
</evidence>
<evidence type="ECO:0000256" key="4">
    <source>
        <dbReference type="ARBA" id="ARBA00012173"/>
    </source>
</evidence>
<keyword evidence="8 12" id="KW-0274">FAD</keyword>
<dbReference type="InterPro" id="IPR005288">
    <property type="entry name" value="NadB"/>
</dbReference>
<name>A0A0M5JLM2_9BACI</name>
<dbReference type="EC" id="1.4.3.16" evidence="4 11"/>
<proteinExistence type="inferred from homology"/>
<dbReference type="SUPFAM" id="SSF51905">
    <property type="entry name" value="FAD/NAD(P)-binding domain"/>
    <property type="match status" value="1"/>
</dbReference>
<dbReference type="PATRIC" id="fig|1441095.3.peg.2126"/>
<dbReference type="UniPathway" id="UPA00253">
    <property type="reaction ID" value="UER00326"/>
</dbReference>
<evidence type="ECO:0000256" key="7">
    <source>
        <dbReference type="ARBA" id="ARBA00022642"/>
    </source>
</evidence>
<dbReference type="InterPro" id="IPR003953">
    <property type="entry name" value="FAD-dep_OxRdtase_2_FAD-bd"/>
</dbReference>
<reference evidence="15 16" key="2">
    <citation type="journal article" date="2016" name="Int. J. Syst. Evol. Microbiol.">
        <title>Bacillus gobiensis sp. nov., isolated from a soil sample.</title>
        <authorList>
            <person name="Liu B."/>
            <person name="Liu G.H."/>
            <person name="Cetin S."/>
            <person name="Schumann P."/>
            <person name="Pan Z.Z."/>
            <person name="Chen Q.Q."/>
        </authorList>
    </citation>
    <scope>NUCLEOTIDE SEQUENCE [LARGE SCALE GENOMIC DNA]</scope>
    <source>
        <strain evidence="15 16">FJAT-4402</strain>
    </source>
</reference>
<comment type="subcellular location">
    <subcellularLocation>
        <location evidence="12">Cytoplasm</location>
    </subcellularLocation>
</comment>
<evidence type="ECO:0000256" key="1">
    <source>
        <dbReference type="ARBA" id="ARBA00001974"/>
    </source>
</evidence>
<keyword evidence="7 12" id="KW-0662">Pyridine nucleotide biosynthesis</keyword>
<dbReference type="InterPro" id="IPR037099">
    <property type="entry name" value="Fum_R/Succ_DH_flav-like_C_sf"/>
</dbReference>
<dbReference type="NCBIfam" id="NF005978">
    <property type="entry name" value="PRK08071.1"/>
    <property type="match status" value="1"/>
</dbReference>
<comment type="catalytic activity">
    <reaction evidence="10">
        <text>L-aspartate + O2 = iminosuccinate + H2O2</text>
        <dbReference type="Rhea" id="RHEA:25876"/>
        <dbReference type="ChEBI" id="CHEBI:15379"/>
        <dbReference type="ChEBI" id="CHEBI:16240"/>
        <dbReference type="ChEBI" id="CHEBI:29991"/>
        <dbReference type="ChEBI" id="CHEBI:77875"/>
        <dbReference type="EC" id="1.4.3.16"/>
    </reaction>
    <physiologicalReaction direction="left-to-right" evidence="10">
        <dbReference type="Rhea" id="RHEA:25877"/>
    </physiologicalReaction>
</comment>
<dbReference type="STRING" id="1441095.AM592_09660"/>
<evidence type="ECO:0000256" key="2">
    <source>
        <dbReference type="ARBA" id="ARBA00004950"/>
    </source>
</evidence>
<dbReference type="SUPFAM" id="SSF56425">
    <property type="entry name" value="Succinate dehydrogenase/fumarate reductase flavoprotein, catalytic domain"/>
    <property type="match status" value="1"/>
</dbReference>
<feature type="domain" description="FAD-dependent oxidoreductase 2 FAD-binding" evidence="13">
    <location>
        <begin position="7"/>
        <end position="369"/>
    </location>
</feature>
<keyword evidence="6 12" id="KW-0285">Flavoprotein</keyword>
<comment type="cofactor">
    <cofactor evidence="1 12">
        <name>FAD</name>
        <dbReference type="ChEBI" id="CHEBI:57692"/>
    </cofactor>
</comment>
<evidence type="ECO:0000313" key="16">
    <source>
        <dbReference type="Proteomes" id="UP000067625"/>
    </source>
</evidence>
<dbReference type="SUPFAM" id="SSF46977">
    <property type="entry name" value="Succinate dehydrogenase/fumarate reductase flavoprotein C-terminal domain"/>
    <property type="match status" value="1"/>
</dbReference>
<dbReference type="Gene3D" id="3.50.50.60">
    <property type="entry name" value="FAD/NAD(P)-binding domain"/>
    <property type="match status" value="1"/>
</dbReference>
<feature type="domain" description="Fumarate reductase/succinate dehydrogenase flavoprotein-like C-terminal" evidence="14">
    <location>
        <begin position="410"/>
        <end position="497"/>
    </location>
</feature>
<dbReference type="NCBIfam" id="TIGR00551">
    <property type="entry name" value="nadB"/>
    <property type="match status" value="1"/>
</dbReference>
<dbReference type="Pfam" id="PF00890">
    <property type="entry name" value="FAD_binding_2"/>
    <property type="match status" value="1"/>
</dbReference>
<evidence type="ECO:0000259" key="14">
    <source>
        <dbReference type="Pfam" id="PF02910"/>
    </source>
</evidence>
<dbReference type="Gene3D" id="3.90.700.10">
    <property type="entry name" value="Succinate dehydrogenase/fumarate reductase flavoprotein, catalytic domain"/>
    <property type="match status" value="1"/>
</dbReference>
<evidence type="ECO:0000259" key="13">
    <source>
        <dbReference type="Pfam" id="PF00890"/>
    </source>
</evidence>
<comment type="similarity">
    <text evidence="3 12">Belongs to the FAD-dependent oxidoreductase 2 family. NadB subfamily.</text>
</comment>
<dbReference type="EMBL" id="CP012600">
    <property type="protein sequence ID" value="ALC81839.1"/>
    <property type="molecule type" value="Genomic_DNA"/>
</dbReference>
<evidence type="ECO:0000256" key="6">
    <source>
        <dbReference type="ARBA" id="ARBA00022630"/>
    </source>
</evidence>
<dbReference type="GO" id="GO:0005737">
    <property type="term" value="C:cytoplasm"/>
    <property type="evidence" value="ECO:0007669"/>
    <property type="project" value="UniProtKB-SubCell"/>
</dbReference>
<dbReference type="FunFam" id="3.90.700.10:FF:000002">
    <property type="entry name" value="L-aspartate oxidase"/>
    <property type="match status" value="1"/>
</dbReference>
<dbReference type="GO" id="GO:0034628">
    <property type="term" value="P:'de novo' NAD+ biosynthetic process from L-aspartate"/>
    <property type="evidence" value="ECO:0007669"/>
    <property type="project" value="TreeGrafter"/>
</dbReference>
<evidence type="ECO:0000256" key="8">
    <source>
        <dbReference type="ARBA" id="ARBA00022827"/>
    </source>
</evidence>